<evidence type="ECO:0000256" key="6">
    <source>
        <dbReference type="ARBA" id="ARBA00023125"/>
    </source>
</evidence>
<dbReference type="Pfam" id="PF00158">
    <property type="entry name" value="Sigma54_activat"/>
    <property type="match status" value="1"/>
</dbReference>
<dbReference type="SMART" id="SM00448">
    <property type="entry name" value="REC"/>
    <property type="match status" value="1"/>
</dbReference>
<dbReference type="OrthoDB" id="9763792at2"/>
<name>F8AAM2_THEID</name>
<dbReference type="InterPro" id="IPR011006">
    <property type="entry name" value="CheY-like_superfamily"/>
</dbReference>
<protein>
    <submittedName>
        <fullName evidence="11">Two component, sigma54 specific, transcriptional regulator, Fis family</fullName>
    </submittedName>
</protein>
<feature type="domain" description="Sigma-54 factor interaction" evidence="9">
    <location>
        <begin position="143"/>
        <end position="372"/>
    </location>
</feature>
<reference evidence="12" key="1">
    <citation type="submission" date="2011-04" db="EMBL/GenBank/DDBJ databases">
        <title>The complete genome of Thermodesulfatator indicus DSM 15286.</title>
        <authorList>
            <person name="Lucas S."/>
            <person name="Copeland A."/>
            <person name="Lapidus A."/>
            <person name="Bruce D."/>
            <person name="Goodwin L."/>
            <person name="Pitluck S."/>
            <person name="Peters L."/>
            <person name="Kyrpides N."/>
            <person name="Mavromatis K."/>
            <person name="Pagani I."/>
            <person name="Ivanova N."/>
            <person name="Saunders L."/>
            <person name="Detter J.C."/>
            <person name="Tapia R."/>
            <person name="Han C."/>
            <person name="Land M."/>
            <person name="Hauser L."/>
            <person name="Markowitz V."/>
            <person name="Cheng J.-F."/>
            <person name="Hugenholtz P."/>
            <person name="Woyke T."/>
            <person name="Wu D."/>
            <person name="Spring S."/>
            <person name="Schroeder M."/>
            <person name="Brambilla E."/>
            <person name="Klenk H.-P."/>
            <person name="Eisen J.A."/>
        </authorList>
    </citation>
    <scope>NUCLEOTIDE SEQUENCE [LARGE SCALE GENOMIC DNA]</scope>
    <source>
        <strain evidence="12">DSM 15286 / JCM 11887 / CIR29812</strain>
    </source>
</reference>
<keyword evidence="7" id="KW-0804">Transcription</keyword>
<dbReference type="PaxDb" id="667014-Thein_0412"/>
<evidence type="ECO:0000313" key="12">
    <source>
        <dbReference type="Proteomes" id="UP000006793"/>
    </source>
</evidence>
<dbReference type="EMBL" id="CP002683">
    <property type="protein sequence ID" value="AEH44294.1"/>
    <property type="molecule type" value="Genomic_DNA"/>
</dbReference>
<dbReference type="InterPro" id="IPR027417">
    <property type="entry name" value="P-loop_NTPase"/>
</dbReference>
<dbReference type="HOGENOM" id="CLU_000445_0_1_0"/>
<keyword evidence="4" id="KW-0902">Two-component regulatory system</keyword>
<keyword evidence="1 8" id="KW-0597">Phosphoprotein</keyword>
<dbReference type="Pfam" id="PF25601">
    <property type="entry name" value="AAA_lid_14"/>
    <property type="match status" value="1"/>
</dbReference>
<dbReference type="SUPFAM" id="SSF52540">
    <property type="entry name" value="P-loop containing nucleoside triphosphate hydrolases"/>
    <property type="match status" value="1"/>
</dbReference>
<evidence type="ECO:0000256" key="4">
    <source>
        <dbReference type="ARBA" id="ARBA00023012"/>
    </source>
</evidence>
<evidence type="ECO:0000256" key="1">
    <source>
        <dbReference type="ARBA" id="ARBA00022553"/>
    </source>
</evidence>
<dbReference type="Gene3D" id="3.40.50.300">
    <property type="entry name" value="P-loop containing nucleotide triphosphate hydrolases"/>
    <property type="match status" value="1"/>
</dbReference>
<dbReference type="PANTHER" id="PTHR32071">
    <property type="entry name" value="TRANSCRIPTIONAL REGULATORY PROTEIN"/>
    <property type="match status" value="1"/>
</dbReference>
<organism evidence="11 12">
    <name type="scientific">Thermodesulfatator indicus (strain DSM 15286 / JCM 11887 / CIR29812)</name>
    <dbReference type="NCBI Taxonomy" id="667014"/>
    <lineage>
        <taxon>Bacteria</taxon>
        <taxon>Pseudomonadati</taxon>
        <taxon>Thermodesulfobacteriota</taxon>
        <taxon>Thermodesulfobacteria</taxon>
        <taxon>Thermodesulfobacteriales</taxon>
        <taxon>Thermodesulfatatoraceae</taxon>
        <taxon>Thermodesulfatator</taxon>
    </lineage>
</organism>
<dbReference type="InterPro" id="IPR009057">
    <property type="entry name" value="Homeodomain-like_sf"/>
</dbReference>
<evidence type="ECO:0000256" key="8">
    <source>
        <dbReference type="PROSITE-ProRule" id="PRU00169"/>
    </source>
</evidence>
<evidence type="ECO:0000313" key="11">
    <source>
        <dbReference type="EMBL" id="AEH44294.1"/>
    </source>
</evidence>
<dbReference type="InterPro" id="IPR025944">
    <property type="entry name" value="Sigma_54_int_dom_CS"/>
</dbReference>
<dbReference type="Pfam" id="PF00072">
    <property type="entry name" value="Response_reg"/>
    <property type="match status" value="1"/>
</dbReference>
<dbReference type="FunFam" id="3.40.50.300:FF:000006">
    <property type="entry name" value="DNA-binding transcriptional regulator NtrC"/>
    <property type="match status" value="1"/>
</dbReference>
<dbReference type="STRING" id="667014.Thein_0412"/>
<dbReference type="InterPro" id="IPR003593">
    <property type="entry name" value="AAA+_ATPase"/>
</dbReference>
<dbReference type="FunFam" id="3.40.50.2300:FF:000018">
    <property type="entry name" value="DNA-binding transcriptional regulator NtrC"/>
    <property type="match status" value="1"/>
</dbReference>
<sequence>MKETILIVDDEKDLLEGLKRLVEIELHCRVLTAENGQVALKILEQQEVDLILADVRMPEMDGFSLLKEVKKLYPDITFVIITAYGTIDQAVRAVKEGAYDFIQKPFEDEQLLHVLKKGLERGRLIRENKRLQKQVGAKIFENFVGQSTHLKKIFETIRMVAPTDVTVLILGESGTGKELAARAIHALSRRANRPMITVNCPALPEPILESELFGYRKGAFTNATSDHRGLFEEAHKGTIFLDEIGDITSSVQTKLLRVLQEKEIKPLGSTQTKKVDVRIIASTNQDLEEKVKEGTFRADLFYRLNVVTIEMPPLREIREDIPLLVDHFLKKTAKELGIPPKYVCPEVIDFFMEYPWPGNIRQLENVIKAAVVTSPSDIISLENIPLTQKKNLSPKALAEDNAQLDIDLSLPYKVLKEKVLSNFTVNYVKHLLERTKGNITRAAEISGIKRQSLQKILKRYGLDPANFR</sequence>
<keyword evidence="5" id="KW-0805">Transcription regulation</keyword>
<reference evidence="11 12" key="2">
    <citation type="journal article" date="2012" name="Stand. Genomic Sci.">
        <title>Complete genome sequence of the thermophilic sulfate-reducing ocean bacterium Thermodesulfatator indicus type strain (CIR29812(T)).</title>
        <authorList>
            <person name="Anderson I."/>
            <person name="Saunders E."/>
            <person name="Lapidus A."/>
            <person name="Nolan M."/>
            <person name="Lucas S."/>
            <person name="Tice H."/>
            <person name="Del Rio T.G."/>
            <person name="Cheng J.F."/>
            <person name="Han C."/>
            <person name="Tapia R."/>
            <person name="Goodwin L.A."/>
            <person name="Pitluck S."/>
            <person name="Liolios K."/>
            <person name="Mavromatis K."/>
            <person name="Pagani I."/>
            <person name="Ivanova N."/>
            <person name="Mikhailova N."/>
            <person name="Pati A."/>
            <person name="Chen A."/>
            <person name="Palaniappan K."/>
            <person name="Land M."/>
            <person name="Hauser L."/>
            <person name="Jeffries C.D."/>
            <person name="Chang Y.J."/>
            <person name="Brambilla E.M."/>
            <person name="Rohde M."/>
            <person name="Spring S."/>
            <person name="Goker M."/>
            <person name="Detter J.C."/>
            <person name="Woyke T."/>
            <person name="Bristow J."/>
            <person name="Eisen J.A."/>
            <person name="Markowitz V."/>
            <person name="Hugenholtz P."/>
            <person name="Kyrpides N.C."/>
            <person name="Klenk H.P."/>
        </authorList>
    </citation>
    <scope>NUCLEOTIDE SEQUENCE [LARGE SCALE GENOMIC DNA]</scope>
    <source>
        <strain evidence="12">DSM 15286 / JCM 11887 / CIR29812</strain>
    </source>
</reference>
<evidence type="ECO:0000259" key="10">
    <source>
        <dbReference type="PROSITE" id="PS50110"/>
    </source>
</evidence>
<dbReference type="KEGG" id="tid:Thein_0412"/>
<dbReference type="Gene3D" id="3.40.50.2300">
    <property type="match status" value="1"/>
</dbReference>
<dbReference type="SUPFAM" id="SSF52172">
    <property type="entry name" value="CheY-like"/>
    <property type="match status" value="1"/>
</dbReference>
<dbReference type="SMART" id="SM00382">
    <property type="entry name" value="AAA"/>
    <property type="match status" value="1"/>
</dbReference>
<dbReference type="GO" id="GO:0043565">
    <property type="term" value="F:sequence-specific DNA binding"/>
    <property type="evidence" value="ECO:0007669"/>
    <property type="project" value="InterPro"/>
</dbReference>
<dbReference type="CDD" id="cd00009">
    <property type="entry name" value="AAA"/>
    <property type="match status" value="1"/>
</dbReference>
<keyword evidence="3" id="KW-0067">ATP-binding</keyword>
<dbReference type="PROSITE" id="PS00676">
    <property type="entry name" value="SIGMA54_INTERACT_2"/>
    <property type="match status" value="1"/>
</dbReference>
<dbReference type="Pfam" id="PF02954">
    <property type="entry name" value="HTH_8"/>
    <property type="match status" value="1"/>
</dbReference>
<dbReference type="InterPro" id="IPR058031">
    <property type="entry name" value="AAA_lid_NorR"/>
</dbReference>
<feature type="domain" description="Response regulatory" evidence="10">
    <location>
        <begin position="4"/>
        <end position="119"/>
    </location>
</feature>
<dbReference type="eggNOG" id="COG2204">
    <property type="taxonomic scope" value="Bacteria"/>
</dbReference>
<dbReference type="Gene3D" id="1.10.10.60">
    <property type="entry name" value="Homeodomain-like"/>
    <property type="match status" value="1"/>
</dbReference>
<evidence type="ECO:0000259" key="9">
    <source>
        <dbReference type="PROSITE" id="PS50045"/>
    </source>
</evidence>
<dbReference type="InterPro" id="IPR002078">
    <property type="entry name" value="Sigma_54_int"/>
</dbReference>
<keyword evidence="2" id="KW-0547">Nucleotide-binding</keyword>
<accession>F8AAM2</accession>
<dbReference type="PROSITE" id="PS50045">
    <property type="entry name" value="SIGMA54_INTERACT_4"/>
    <property type="match status" value="1"/>
</dbReference>
<keyword evidence="12" id="KW-1185">Reference proteome</keyword>
<evidence type="ECO:0000256" key="2">
    <source>
        <dbReference type="ARBA" id="ARBA00022741"/>
    </source>
</evidence>
<dbReference type="RefSeq" id="WP_013907040.1">
    <property type="nucleotide sequence ID" value="NC_015681.1"/>
</dbReference>
<evidence type="ECO:0000256" key="7">
    <source>
        <dbReference type="ARBA" id="ARBA00023163"/>
    </source>
</evidence>
<dbReference type="PRINTS" id="PR01590">
    <property type="entry name" value="HTHFIS"/>
</dbReference>
<dbReference type="SUPFAM" id="SSF46689">
    <property type="entry name" value="Homeodomain-like"/>
    <property type="match status" value="1"/>
</dbReference>
<dbReference type="GO" id="GO:0006355">
    <property type="term" value="P:regulation of DNA-templated transcription"/>
    <property type="evidence" value="ECO:0007669"/>
    <property type="project" value="InterPro"/>
</dbReference>
<dbReference type="GO" id="GO:0000160">
    <property type="term" value="P:phosphorelay signal transduction system"/>
    <property type="evidence" value="ECO:0007669"/>
    <property type="project" value="UniProtKB-KW"/>
</dbReference>
<dbReference type="InterPro" id="IPR001789">
    <property type="entry name" value="Sig_transdc_resp-reg_receiver"/>
</dbReference>
<dbReference type="GO" id="GO:0005524">
    <property type="term" value="F:ATP binding"/>
    <property type="evidence" value="ECO:0007669"/>
    <property type="project" value="UniProtKB-KW"/>
</dbReference>
<dbReference type="InParanoid" id="F8AAM2"/>
<keyword evidence="6" id="KW-0238">DNA-binding</keyword>
<feature type="modified residue" description="4-aspartylphosphate" evidence="8">
    <location>
        <position position="54"/>
    </location>
</feature>
<proteinExistence type="predicted"/>
<evidence type="ECO:0000256" key="3">
    <source>
        <dbReference type="ARBA" id="ARBA00022840"/>
    </source>
</evidence>
<gene>
    <name evidence="11" type="ordered locus">Thein_0412</name>
</gene>
<dbReference type="AlphaFoldDB" id="F8AAM2"/>
<dbReference type="Proteomes" id="UP000006793">
    <property type="component" value="Chromosome"/>
</dbReference>
<dbReference type="PROSITE" id="PS50110">
    <property type="entry name" value="RESPONSE_REGULATORY"/>
    <property type="match status" value="1"/>
</dbReference>
<dbReference type="Gene3D" id="1.10.8.60">
    <property type="match status" value="1"/>
</dbReference>
<dbReference type="InterPro" id="IPR025943">
    <property type="entry name" value="Sigma_54_int_dom_ATP-bd_2"/>
</dbReference>
<evidence type="ECO:0000256" key="5">
    <source>
        <dbReference type="ARBA" id="ARBA00023015"/>
    </source>
</evidence>
<dbReference type="InterPro" id="IPR002197">
    <property type="entry name" value="HTH_Fis"/>
</dbReference>
<dbReference type="PROSITE" id="PS00688">
    <property type="entry name" value="SIGMA54_INTERACT_3"/>
    <property type="match status" value="1"/>
</dbReference>